<accession>A0A223M915</accession>
<protein>
    <recommendedName>
        <fullName evidence="3">Lipoprotein</fullName>
    </recommendedName>
</protein>
<evidence type="ECO:0000313" key="2">
    <source>
        <dbReference type="Proteomes" id="UP000215452"/>
    </source>
</evidence>
<gene>
    <name evidence="1" type="ORF">CIB43_00138</name>
</gene>
<dbReference type="PROSITE" id="PS51257">
    <property type="entry name" value="PROKAR_LIPOPROTEIN"/>
    <property type="match status" value="1"/>
</dbReference>
<name>A0A223M915_MESHO</name>
<reference evidence="1 2" key="1">
    <citation type="submission" date="2017-08" db="EMBL/GenBank/DDBJ databases">
        <title>The complete genome sequence of a Mycoplasma hyopneumoniae isolate in Korea.</title>
        <authorList>
            <person name="Han J."/>
            <person name="Lee N."/>
        </authorList>
    </citation>
    <scope>NUCLEOTIDE SEQUENCE [LARGE SCALE GENOMIC DNA]</scope>
    <source>
        <strain evidence="1 2">KM014</strain>
    </source>
</reference>
<sequence>MKKAKRNYKIWTLTTLVPIFSISQGCSEVQKLPDVNPVSKVIKAGNETKKIEDDQKKTR</sequence>
<proteinExistence type="predicted"/>
<evidence type="ECO:0008006" key="3">
    <source>
        <dbReference type="Google" id="ProtNLM"/>
    </source>
</evidence>
<organism evidence="1 2">
    <name type="scientific">Mesomycoplasma hyopneumoniae</name>
    <name type="common">Mycoplasma hyopneumoniae</name>
    <dbReference type="NCBI Taxonomy" id="2099"/>
    <lineage>
        <taxon>Bacteria</taxon>
        <taxon>Bacillati</taxon>
        <taxon>Mycoplasmatota</taxon>
        <taxon>Mycoplasmoidales</taxon>
        <taxon>Metamycoplasmataceae</taxon>
        <taxon>Mesomycoplasma</taxon>
    </lineage>
</organism>
<evidence type="ECO:0000313" key="1">
    <source>
        <dbReference type="EMBL" id="ASU14051.1"/>
    </source>
</evidence>
<dbReference type="EMBL" id="CP022714">
    <property type="protein sequence ID" value="ASU14051.1"/>
    <property type="molecule type" value="Genomic_DNA"/>
</dbReference>
<dbReference type="AlphaFoldDB" id="A0A223M915"/>
<dbReference type="Proteomes" id="UP000215452">
    <property type="component" value="Chromosome"/>
</dbReference>